<keyword evidence="5" id="KW-0472">Membrane</keyword>
<keyword evidence="6" id="KW-0998">Cell outer membrane</keyword>
<feature type="coiled-coil region" evidence="7">
    <location>
        <begin position="338"/>
        <end position="365"/>
    </location>
</feature>
<keyword evidence="7" id="KW-0175">Coiled coil</keyword>
<name>A0A381S8L1_9ZZZZ</name>
<protein>
    <submittedName>
        <fullName evidence="8">Uncharacterized protein</fullName>
    </submittedName>
</protein>
<evidence type="ECO:0000256" key="4">
    <source>
        <dbReference type="ARBA" id="ARBA00022692"/>
    </source>
</evidence>
<evidence type="ECO:0000256" key="6">
    <source>
        <dbReference type="ARBA" id="ARBA00023237"/>
    </source>
</evidence>
<keyword evidence="2" id="KW-0813">Transport</keyword>
<dbReference type="InterPro" id="IPR051906">
    <property type="entry name" value="TolC-like"/>
</dbReference>
<evidence type="ECO:0000256" key="2">
    <source>
        <dbReference type="ARBA" id="ARBA00022448"/>
    </source>
</evidence>
<dbReference type="SUPFAM" id="SSF56954">
    <property type="entry name" value="Outer membrane efflux proteins (OEP)"/>
    <property type="match status" value="1"/>
</dbReference>
<dbReference type="GO" id="GO:0009279">
    <property type="term" value="C:cell outer membrane"/>
    <property type="evidence" value="ECO:0007669"/>
    <property type="project" value="UniProtKB-SubCell"/>
</dbReference>
<reference evidence="8" key="1">
    <citation type="submission" date="2018-05" db="EMBL/GenBank/DDBJ databases">
        <authorList>
            <person name="Lanie J.A."/>
            <person name="Ng W.-L."/>
            <person name="Kazmierczak K.M."/>
            <person name="Andrzejewski T.M."/>
            <person name="Davidsen T.M."/>
            <person name="Wayne K.J."/>
            <person name="Tettelin H."/>
            <person name="Glass J.I."/>
            <person name="Rusch D."/>
            <person name="Podicherti R."/>
            <person name="Tsui H.-C.T."/>
            <person name="Winkler M.E."/>
        </authorList>
    </citation>
    <scope>NUCLEOTIDE SEQUENCE</scope>
</reference>
<dbReference type="AlphaFoldDB" id="A0A381S8L1"/>
<dbReference type="GO" id="GO:1990281">
    <property type="term" value="C:efflux pump complex"/>
    <property type="evidence" value="ECO:0007669"/>
    <property type="project" value="TreeGrafter"/>
</dbReference>
<organism evidence="8">
    <name type="scientific">marine metagenome</name>
    <dbReference type="NCBI Taxonomy" id="408172"/>
    <lineage>
        <taxon>unclassified sequences</taxon>
        <taxon>metagenomes</taxon>
        <taxon>ecological metagenomes</taxon>
    </lineage>
</organism>
<evidence type="ECO:0000256" key="3">
    <source>
        <dbReference type="ARBA" id="ARBA00022452"/>
    </source>
</evidence>
<dbReference type="GO" id="GO:0015288">
    <property type="term" value="F:porin activity"/>
    <property type="evidence" value="ECO:0007669"/>
    <property type="project" value="TreeGrafter"/>
</dbReference>
<evidence type="ECO:0000256" key="7">
    <source>
        <dbReference type="SAM" id="Coils"/>
    </source>
</evidence>
<evidence type="ECO:0000256" key="1">
    <source>
        <dbReference type="ARBA" id="ARBA00004442"/>
    </source>
</evidence>
<dbReference type="EMBL" id="UINC01002798">
    <property type="protein sequence ID" value="SVA00410.1"/>
    <property type="molecule type" value="Genomic_DNA"/>
</dbReference>
<accession>A0A381S8L1</accession>
<keyword evidence="3" id="KW-1134">Transmembrane beta strand</keyword>
<proteinExistence type="predicted"/>
<gene>
    <name evidence="8" type="ORF">METZ01_LOCUS53264</name>
</gene>
<feature type="non-terminal residue" evidence="8">
    <location>
        <position position="1"/>
    </location>
</feature>
<dbReference type="GO" id="GO:0015562">
    <property type="term" value="F:efflux transmembrane transporter activity"/>
    <property type="evidence" value="ECO:0007669"/>
    <property type="project" value="InterPro"/>
</dbReference>
<dbReference type="Gene3D" id="1.20.1600.10">
    <property type="entry name" value="Outer membrane efflux proteins (OEP)"/>
    <property type="match status" value="1"/>
</dbReference>
<comment type="subcellular location">
    <subcellularLocation>
        <location evidence="1">Cell outer membrane</location>
    </subcellularLocation>
</comment>
<dbReference type="PANTHER" id="PTHR30026">
    <property type="entry name" value="OUTER MEMBRANE PROTEIN TOLC"/>
    <property type="match status" value="1"/>
</dbReference>
<evidence type="ECO:0000256" key="5">
    <source>
        <dbReference type="ARBA" id="ARBA00023136"/>
    </source>
</evidence>
<sequence length="452" mass="51756">VKTWKYLLFAIVLVSNFSFSEELEEDYLANAYMAPQEYKLFKERVGVAIANHPEFKSAQQLLIAAYADTKISKSSLLPQIQFLIDSSNALDRRYLDANNNLVERSQSDHKTNLRLTVNQLLYDFGATRYDISRSESLAKASRADLSTTILDLSLRAIQTYIDVAAYYRFEKIVESSYQRHVSIKERIQQRVDSGLAAARELSRAEAREAEAFAKLTSVQQSLSAATSRFRVYFPNGPLPKKLPFYPYDLSERSLDEARKIMLLKNTQLLMSNEKLNASKFKTKQTNASSRPRINFEIRGQQYDITEQDRKLHSDNYDIYSGVNFSYNLYSGGREAAMKEQAVAQMEATKSERDSLLQELVASLNESIKNLKLIPTKLVAYTSSYQANKRSQYFANEQFKTSNVLLLDLLQTERDYLDASEAMLETMRSSELQKYLHLEITGELGEAFEIILN</sequence>
<dbReference type="PANTHER" id="PTHR30026:SF22">
    <property type="entry name" value="OUTER MEMBRANE EFFLUX PROTEIN"/>
    <property type="match status" value="1"/>
</dbReference>
<dbReference type="InterPro" id="IPR003423">
    <property type="entry name" value="OMP_efflux"/>
</dbReference>
<keyword evidence="4" id="KW-0812">Transmembrane</keyword>
<dbReference type="Pfam" id="PF02321">
    <property type="entry name" value="OEP"/>
    <property type="match status" value="2"/>
</dbReference>
<evidence type="ECO:0000313" key="8">
    <source>
        <dbReference type="EMBL" id="SVA00410.1"/>
    </source>
</evidence>